<keyword evidence="4" id="KW-1185">Reference proteome</keyword>
<evidence type="ECO:0000256" key="2">
    <source>
        <dbReference type="SAM" id="SignalP"/>
    </source>
</evidence>
<dbReference type="Pfam" id="PF19527">
    <property type="entry name" value="DUF6055"/>
    <property type="match status" value="1"/>
</dbReference>
<feature type="compositionally biased region" description="Polar residues" evidence="1">
    <location>
        <begin position="648"/>
        <end position="657"/>
    </location>
</feature>
<evidence type="ECO:0000313" key="4">
    <source>
        <dbReference type="Proteomes" id="UP001156670"/>
    </source>
</evidence>
<keyword evidence="2" id="KW-0732">Signal</keyword>
<accession>A0ABQ5XJ02</accession>
<dbReference type="Proteomes" id="UP001156670">
    <property type="component" value="Unassembled WGS sequence"/>
</dbReference>
<name>A0ABQ5XJ02_9GAMM</name>
<feature type="region of interest" description="Disordered" evidence="1">
    <location>
        <begin position="644"/>
        <end position="668"/>
    </location>
</feature>
<organism evidence="3 4">
    <name type="scientific">Dyella acidisoli</name>
    <dbReference type="NCBI Taxonomy" id="1867834"/>
    <lineage>
        <taxon>Bacteria</taxon>
        <taxon>Pseudomonadati</taxon>
        <taxon>Pseudomonadota</taxon>
        <taxon>Gammaproteobacteria</taxon>
        <taxon>Lysobacterales</taxon>
        <taxon>Rhodanobacteraceae</taxon>
        <taxon>Dyella</taxon>
    </lineage>
</organism>
<protein>
    <submittedName>
        <fullName evidence="3">Avirulence protein</fullName>
    </submittedName>
</protein>
<evidence type="ECO:0000256" key="1">
    <source>
        <dbReference type="SAM" id="MobiDB-lite"/>
    </source>
</evidence>
<evidence type="ECO:0000313" key="3">
    <source>
        <dbReference type="EMBL" id="GLQ91119.1"/>
    </source>
</evidence>
<dbReference type="InterPro" id="IPR045690">
    <property type="entry name" value="DUF6055"/>
</dbReference>
<feature type="signal peptide" evidence="2">
    <location>
        <begin position="1"/>
        <end position="19"/>
    </location>
</feature>
<feature type="chain" id="PRO_5046537403" evidence="2">
    <location>
        <begin position="20"/>
        <end position="668"/>
    </location>
</feature>
<proteinExistence type="predicted"/>
<sequence>MWLSTLALAILASITAVNAAATRWVNVAHEGQSFDISGSSRVRYGFGTRWITRTISGNADCTNGYFGTDPFPGQVKRCQVPAQATPVSNDTVDEGTVGTVWDTSIGSKPATVSGTWVAGGPSPDHPNFKLVKESQHFAFYSDENLSDAELTQAADTLENLVWHNLFDSNLYMQEPFYNTATKIKPSIHISSSFGLSGGAWDANHLSMEMAPAGLLDHWGLTHEFTHTWQFWWAANGGLSCSDPNNCRPISESHANYTAHQLPENRDNAHCTEMLANVPHLYLGSSRDMYCNWQFMEFLKDKYGPSATSAIFTTAGSDPFLNIMNSRGWSLSQLNDFFGDWAMHNVTWDYKVSGNGFRNTYGNITLADKSERMHRLMPMEALDSNWPSNHRFVSPFYGAPQRFGYNVVRLYPTAGASTVTITFRGVDQPGSDADFRWGLVATDQQFTTSRYSKLQHGLDGQLTFKVNAGEPLFLVVTATPSVYQTVVMEQAYGTIWRYPYMIELTNAWPQGFQNGQRDACPDGTERHSNGGGCAPNGTPTSVYIGPYATVLPGSQVSGNARVEDEAIIANGTVTGGTVGGLSVIGETGADWNNSFSVSGDAQVRTSFYPLGFFEAGQGASGSVNLSGDVEYRGVGLNLGAGNRSGFVDANSTTGTDSDINTKDQIHWRE</sequence>
<comment type="caution">
    <text evidence="3">The sequence shown here is derived from an EMBL/GenBank/DDBJ whole genome shotgun (WGS) entry which is preliminary data.</text>
</comment>
<reference evidence="4" key="1">
    <citation type="journal article" date="2019" name="Int. J. Syst. Evol. Microbiol.">
        <title>The Global Catalogue of Microorganisms (GCM) 10K type strain sequencing project: providing services to taxonomists for standard genome sequencing and annotation.</title>
        <authorList>
            <consortium name="The Broad Institute Genomics Platform"/>
            <consortium name="The Broad Institute Genome Sequencing Center for Infectious Disease"/>
            <person name="Wu L."/>
            <person name="Ma J."/>
        </authorList>
    </citation>
    <scope>NUCLEOTIDE SEQUENCE [LARGE SCALE GENOMIC DNA]</scope>
    <source>
        <strain evidence="4">NBRC 111980</strain>
    </source>
</reference>
<feature type="compositionally biased region" description="Basic and acidic residues" evidence="1">
    <location>
        <begin position="658"/>
        <end position="668"/>
    </location>
</feature>
<dbReference type="RefSeq" id="WP_284318898.1">
    <property type="nucleotide sequence ID" value="NZ_BSOB01000001.1"/>
</dbReference>
<gene>
    <name evidence="3" type="primary">avrXccA1</name>
    <name evidence="3" type="ORF">GCM10007901_00690</name>
</gene>
<dbReference type="EMBL" id="BSOB01000001">
    <property type="protein sequence ID" value="GLQ91119.1"/>
    <property type="molecule type" value="Genomic_DNA"/>
</dbReference>